<dbReference type="Gene3D" id="2.60.40.790">
    <property type="match status" value="1"/>
</dbReference>
<comment type="caution">
    <text evidence="5">The sequence shown here is derived from an EMBL/GenBank/DDBJ whole genome shotgun (WGS) entry which is preliminary data.</text>
</comment>
<evidence type="ECO:0000256" key="2">
    <source>
        <dbReference type="RuleBase" id="RU003616"/>
    </source>
</evidence>
<dbReference type="GO" id="GO:0009408">
    <property type="term" value="P:response to heat"/>
    <property type="evidence" value="ECO:0007669"/>
    <property type="project" value="TreeGrafter"/>
</dbReference>
<dbReference type="PANTHER" id="PTHR45640">
    <property type="entry name" value="HEAT SHOCK PROTEIN HSP-12.2-RELATED"/>
    <property type="match status" value="1"/>
</dbReference>
<dbReference type="GO" id="GO:0043066">
    <property type="term" value="P:negative regulation of apoptotic process"/>
    <property type="evidence" value="ECO:0007669"/>
    <property type="project" value="TreeGrafter"/>
</dbReference>
<dbReference type="GO" id="GO:0005737">
    <property type="term" value="C:cytoplasm"/>
    <property type="evidence" value="ECO:0007669"/>
    <property type="project" value="TreeGrafter"/>
</dbReference>
<dbReference type="GO" id="GO:0005634">
    <property type="term" value="C:nucleus"/>
    <property type="evidence" value="ECO:0007669"/>
    <property type="project" value="TreeGrafter"/>
</dbReference>
<evidence type="ECO:0000259" key="4">
    <source>
        <dbReference type="PROSITE" id="PS01031"/>
    </source>
</evidence>
<dbReference type="GO" id="GO:0051082">
    <property type="term" value="F:unfolded protein binding"/>
    <property type="evidence" value="ECO:0007669"/>
    <property type="project" value="TreeGrafter"/>
</dbReference>
<dbReference type="PROSITE" id="PS01031">
    <property type="entry name" value="SHSP"/>
    <property type="match status" value="1"/>
</dbReference>
<evidence type="ECO:0000313" key="5">
    <source>
        <dbReference type="EMBL" id="KAJ8254580.1"/>
    </source>
</evidence>
<proteinExistence type="inferred from homology"/>
<dbReference type="PANTHER" id="PTHR45640:SF7">
    <property type="entry name" value="HEAT SHOCK PROTEIN BETA-1"/>
    <property type="match status" value="1"/>
</dbReference>
<dbReference type="Proteomes" id="UP001152803">
    <property type="component" value="Unassembled WGS sequence"/>
</dbReference>
<keyword evidence="6" id="KW-1185">Reference proteome</keyword>
<accession>A0A9Q1D0H4</accession>
<evidence type="ECO:0000313" key="6">
    <source>
        <dbReference type="Proteomes" id="UP001152803"/>
    </source>
</evidence>
<dbReference type="InterPro" id="IPR002068">
    <property type="entry name" value="A-crystallin/Hsp20_dom"/>
</dbReference>
<dbReference type="InterPro" id="IPR008978">
    <property type="entry name" value="HSP20-like_chaperone"/>
</dbReference>
<comment type="similarity">
    <text evidence="1 2">Belongs to the small heat shock protein (HSP20) family.</text>
</comment>
<evidence type="ECO:0000256" key="3">
    <source>
        <dbReference type="SAM" id="MobiDB-lite"/>
    </source>
</evidence>
<organism evidence="5 6">
    <name type="scientific">Conger conger</name>
    <name type="common">Conger eel</name>
    <name type="synonym">Muraena conger</name>
    <dbReference type="NCBI Taxonomy" id="82655"/>
    <lineage>
        <taxon>Eukaryota</taxon>
        <taxon>Metazoa</taxon>
        <taxon>Chordata</taxon>
        <taxon>Craniata</taxon>
        <taxon>Vertebrata</taxon>
        <taxon>Euteleostomi</taxon>
        <taxon>Actinopterygii</taxon>
        <taxon>Neopterygii</taxon>
        <taxon>Teleostei</taxon>
        <taxon>Anguilliformes</taxon>
        <taxon>Congridae</taxon>
        <taxon>Conger</taxon>
    </lineage>
</organism>
<dbReference type="InterPro" id="IPR001436">
    <property type="entry name" value="Alpha-crystallin/sHSP_animal"/>
</dbReference>
<sequence length="219" mass="22788">MQSSLAESLFAETRSSSAPRCCGRCAGAAGRRAGGLPAETQRPGGQLPAELSGLFPYDFLKGGALGSRAGGRPGETRRLSSEGGLELALDVREFGPDDITVKLAGRELAVVAAKRGEEGSARRQGFLQKIGLPDHVDPSAITCSLTPDGLLRIQAPPRGPPPRPGTSARCPYASAPPSTSPSTAPSQTPRSRPNTPKDCPAPSPPHFYNGPLPWTLCVK</sequence>
<feature type="region of interest" description="Disordered" evidence="3">
    <location>
        <begin position="1"/>
        <end position="20"/>
    </location>
</feature>
<name>A0A9Q1D0H4_CONCO</name>
<feature type="region of interest" description="Disordered" evidence="3">
    <location>
        <begin position="150"/>
        <end position="210"/>
    </location>
</feature>
<dbReference type="OrthoDB" id="8946669at2759"/>
<dbReference type="Pfam" id="PF00011">
    <property type="entry name" value="HSP20"/>
    <property type="match status" value="1"/>
</dbReference>
<feature type="region of interest" description="Disordered" evidence="3">
    <location>
        <begin position="28"/>
        <end position="47"/>
    </location>
</feature>
<dbReference type="GO" id="GO:0042026">
    <property type="term" value="P:protein refolding"/>
    <property type="evidence" value="ECO:0007669"/>
    <property type="project" value="TreeGrafter"/>
</dbReference>
<feature type="compositionally biased region" description="Low complexity" evidence="3">
    <location>
        <begin position="173"/>
        <end position="193"/>
    </location>
</feature>
<dbReference type="PRINTS" id="PR00299">
    <property type="entry name" value="ACRYSTALLIN"/>
</dbReference>
<dbReference type="AlphaFoldDB" id="A0A9Q1D0H4"/>
<dbReference type="SUPFAM" id="SSF49764">
    <property type="entry name" value="HSP20-like chaperones"/>
    <property type="match status" value="1"/>
</dbReference>
<dbReference type="EMBL" id="JAFJMO010000016">
    <property type="protein sequence ID" value="KAJ8254580.1"/>
    <property type="molecule type" value="Genomic_DNA"/>
</dbReference>
<protein>
    <recommendedName>
        <fullName evidence="4">SHSP domain-containing protein</fullName>
    </recommendedName>
</protein>
<evidence type="ECO:0000256" key="1">
    <source>
        <dbReference type="PROSITE-ProRule" id="PRU00285"/>
    </source>
</evidence>
<dbReference type="CDD" id="cd06526">
    <property type="entry name" value="metazoan_ACD"/>
    <property type="match status" value="1"/>
</dbReference>
<reference evidence="5" key="1">
    <citation type="journal article" date="2023" name="Science">
        <title>Genome structures resolve the early diversification of teleost fishes.</title>
        <authorList>
            <person name="Parey E."/>
            <person name="Louis A."/>
            <person name="Montfort J."/>
            <person name="Bouchez O."/>
            <person name="Roques C."/>
            <person name="Iampietro C."/>
            <person name="Lluch J."/>
            <person name="Castinel A."/>
            <person name="Donnadieu C."/>
            <person name="Desvignes T."/>
            <person name="Floi Bucao C."/>
            <person name="Jouanno E."/>
            <person name="Wen M."/>
            <person name="Mejri S."/>
            <person name="Dirks R."/>
            <person name="Jansen H."/>
            <person name="Henkel C."/>
            <person name="Chen W.J."/>
            <person name="Zahm M."/>
            <person name="Cabau C."/>
            <person name="Klopp C."/>
            <person name="Thompson A.W."/>
            <person name="Robinson-Rechavi M."/>
            <person name="Braasch I."/>
            <person name="Lecointre G."/>
            <person name="Bobe J."/>
            <person name="Postlethwait J.H."/>
            <person name="Berthelot C."/>
            <person name="Roest Crollius H."/>
            <person name="Guiguen Y."/>
        </authorList>
    </citation>
    <scope>NUCLEOTIDE SEQUENCE</scope>
    <source>
        <strain evidence="5">Concon-B</strain>
    </source>
</reference>
<feature type="domain" description="SHSP" evidence="4">
    <location>
        <begin position="66"/>
        <end position="175"/>
    </location>
</feature>
<gene>
    <name evidence="5" type="ORF">COCON_G00211920</name>
</gene>